<keyword evidence="4" id="KW-0460">Magnesium</keyword>
<comment type="caution">
    <text evidence="7">The sequence shown here is derived from an EMBL/GenBank/DDBJ whole genome shotgun (WGS) entry which is preliminary data.</text>
</comment>
<keyword evidence="2" id="KW-0479">Metal-binding</keyword>
<dbReference type="InterPro" id="IPR004659">
    <property type="entry name" value="RNase_E/G"/>
</dbReference>
<dbReference type="CDD" id="cd04453">
    <property type="entry name" value="S1_RNase_E"/>
    <property type="match status" value="1"/>
</dbReference>
<dbReference type="GO" id="GO:0005737">
    <property type="term" value="C:cytoplasm"/>
    <property type="evidence" value="ECO:0007669"/>
    <property type="project" value="TreeGrafter"/>
</dbReference>
<keyword evidence="3" id="KW-0378">Hydrolase</keyword>
<keyword evidence="8" id="KW-1185">Reference proteome</keyword>
<dbReference type="GO" id="GO:0006364">
    <property type="term" value="P:rRNA processing"/>
    <property type="evidence" value="ECO:0007669"/>
    <property type="project" value="TreeGrafter"/>
</dbReference>
<sequence length="395" mass="41603">MPGAGLNGIDSILIELGADSTRIALLRNGELIELLVERAGHESRLGWIFLGRVAEVVKPLNAAFVDIGQTPPAFLSGAAAHWLHPDVSADTPIGRSVTEGAAVLVQQVKDAQGDAKGAAVTADISLAGTHLVFTPRRPGIAVSRKIPDKAERARLRQTVLDCPLPAQAGLVVRTSAQGADAAALRAELTGLLARWQGLLDKAAALQPPAVLDRPPGLLERLLGEIADDCAIRAELTGFTRARRYAEAHRPALLESLSQHRGPTSLFAAEGVEEQIAAALERRVPLPGGGELVIDPTEALVAIDVNSGGRAPREAAFAAVGPVARQICLRALSGLILADFPRLDARADRARLLDALRQAVAGDRVPVQVLGYTNGGLVELIRPRDRDTLAEQLAKG</sequence>
<dbReference type="OrthoDB" id="9804278at2"/>
<evidence type="ECO:0000313" key="7">
    <source>
        <dbReference type="EMBL" id="KZD08955.1"/>
    </source>
</evidence>
<name>A0A154W5Y0_9PROT</name>
<dbReference type="GO" id="GO:0016787">
    <property type="term" value="F:hydrolase activity"/>
    <property type="evidence" value="ECO:0007669"/>
    <property type="project" value="UniProtKB-KW"/>
</dbReference>
<dbReference type="InterPro" id="IPR019307">
    <property type="entry name" value="RNA-bd_AU-1/RNase_E/G"/>
</dbReference>
<gene>
    <name evidence="7" type="ORF">AUP43_08045</name>
</gene>
<keyword evidence="5" id="KW-0694">RNA-binding</keyword>
<dbReference type="PANTHER" id="PTHR30001:SF0">
    <property type="entry name" value="RIBONUCLEASE G"/>
    <property type="match status" value="1"/>
</dbReference>
<dbReference type="EMBL" id="LPXN01000102">
    <property type="protein sequence ID" value="KZD08955.1"/>
    <property type="molecule type" value="Genomic_DNA"/>
</dbReference>
<evidence type="ECO:0000256" key="1">
    <source>
        <dbReference type="ARBA" id="ARBA00001946"/>
    </source>
</evidence>
<dbReference type="GO" id="GO:0003723">
    <property type="term" value="F:RNA binding"/>
    <property type="evidence" value="ECO:0007669"/>
    <property type="project" value="UniProtKB-KW"/>
</dbReference>
<evidence type="ECO:0000259" key="6">
    <source>
        <dbReference type="Pfam" id="PF10150"/>
    </source>
</evidence>
<dbReference type="RefSeq" id="WP_067555286.1">
    <property type="nucleotide sequence ID" value="NZ_LPXN01000102.1"/>
</dbReference>
<evidence type="ECO:0000256" key="2">
    <source>
        <dbReference type="ARBA" id="ARBA00022723"/>
    </source>
</evidence>
<dbReference type="Proteomes" id="UP000076400">
    <property type="component" value="Unassembled WGS sequence"/>
</dbReference>
<dbReference type="Gene3D" id="2.40.50.140">
    <property type="entry name" value="Nucleic acid-binding proteins"/>
    <property type="match status" value="1"/>
</dbReference>
<dbReference type="PANTHER" id="PTHR30001">
    <property type="entry name" value="RIBONUCLEASE"/>
    <property type="match status" value="1"/>
</dbReference>
<dbReference type="GO" id="GO:0004540">
    <property type="term" value="F:RNA nuclease activity"/>
    <property type="evidence" value="ECO:0007669"/>
    <property type="project" value="InterPro"/>
</dbReference>
<evidence type="ECO:0000256" key="5">
    <source>
        <dbReference type="ARBA" id="ARBA00022884"/>
    </source>
</evidence>
<evidence type="ECO:0000313" key="8">
    <source>
        <dbReference type="Proteomes" id="UP000076400"/>
    </source>
</evidence>
<feature type="domain" description="RNA-binding protein AU-1/Ribonuclease E/G" evidence="6">
    <location>
        <begin position="125"/>
        <end position="383"/>
    </location>
</feature>
<protein>
    <recommendedName>
        <fullName evidence="6">RNA-binding protein AU-1/Ribonuclease E/G domain-containing protein</fullName>
    </recommendedName>
</protein>
<reference evidence="7 8" key="1">
    <citation type="submission" date="2015-12" db="EMBL/GenBank/DDBJ databases">
        <title>Genome sequence of Oceanibaculum pacificum MCCC 1A02656.</title>
        <authorList>
            <person name="Lu L."/>
            <person name="Lai Q."/>
            <person name="Shao Z."/>
            <person name="Qian P."/>
        </authorList>
    </citation>
    <scope>NUCLEOTIDE SEQUENCE [LARGE SCALE GENOMIC DNA]</scope>
    <source>
        <strain evidence="7 8">MCCC 1A02656</strain>
    </source>
</reference>
<dbReference type="AlphaFoldDB" id="A0A154W5Y0"/>
<dbReference type="GO" id="GO:0046872">
    <property type="term" value="F:metal ion binding"/>
    <property type="evidence" value="ECO:0007669"/>
    <property type="project" value="UniProtKB-KW"/>
</dbReference>
<proteinExistence type="predicted"/>
<comment type="cofactor">
    <cofactor evidence="1">
        <name>Mg(2+)</name>
        <dbReference type="ChEBI" id="CHEBI:18420"/>
    </cofactor>
</comment>
<dbReference type="STRING" id="580166.AUP43_08045"/>
<evidence type="ECO:0000256" key="4">
    <source>
        <dbReference type="ARBA" id="ARBA00022842"/>
    </source>
</evidence>
<dbReference type="Pfam" id="PF10150">
    <property type="entry name" value="RNase_E_G"/>
    <property type="match status" value="1"/>
</dbReference>
<organism evidence="7 8">
    <name type="scientific">Oceanibaculum pacificum</name>
    <dbReference type="NCBI Taxonomy" id="580166"/>
    <lineage>
        <taxon>Bacteria</taxon>
        <taxon>Pseudomonadati</taxon>
        <taxon>Pseudomonadota</taxon>
        <taxon>Alphaproteobacteria</taxon>
        <taxon>Rhodospirillales</taxon>
        <taxon>Oceanibaculaceae</taxon>
        <taxon>Oceanibaculum</taxon>
    </lineage>
</organism>
<evidence type="ECO:0000256" key="3">
    <source>
        <dbReference type="ARBA" id="ARBA00022801"/>
    </source>
</evidence>
<accession>A0A154W5Y0</accession>
<dbReference type="InterPro" id="IPR012340">
    <property type="entry name" value="NA-bd_OB-fold"/>
</dbReference>